<dbReference type="EMBL" id="RQGM01000007">
    <property type="protein sequence ID" value="TGL89428.1"/>
    <property type="molecule type" value="Genomic_DNA"/>
</dbReference>
<keyword evidence="1" id="KW-0677">Repeat</keyword>
<evidence type="ECO:0000313" key="5">
    <source>
        <dbReference type="Proteomes" id="UP000297613"/>
    </source>
</evidence>
<protein>
    <submittedName>
        <fullName evidence="4">Uncharacterized protein</fullName>
    </submittedName>
</protein>
<dbReference type="InterPro" id="IPR019734">
    <property type="entry name" value="TPR_rpt"/>
</dbReference>
<keyword evidence="2 3" id="KW-0802">TPR repeat</keyword>
<dbReference type="Pfam" id="PF13181">
    <property type="entry name" value="TPR_8"/>
    <property type="match status" value="1"/>
</dbReference>
<dbReference type="Pfam" id="PF13432">
    <property type="entry name" value="TPR_16"/>
    <property type="match status" value="1"/>
</dbReference>
<evidence type="ECO:0000256" key="1">
    <source>
        <dbReference type="ARBA" id="ARBA00022737"/>
    </source>
</evidence>
<dbReference type="Gene3D" id="1.25.40.10">
    <property type="entry name" value="Tetratricopeptide repeat domain"/>
    <property type="match status" value="1"/>
</dbReference>
<evidence type="ECO:0000256" key="2">
    <source>
        <dbReference type="ARBA" id="ARBA00022803"/>
    </source>
</evidence>
<evidence type="ECO:0000256" key="3">
    <source>
        <dbReference type="PROSITE-ProRule" id="PRU00339"/>
    </source>
</evidence>
<proteinExistence type="predicted"/>
<evidence type="ECO:0000313" key="4">
    <source>
        <dbReference type="EMBL" id="TGL89428.1"/>
    </source>
</evidence>
<dbReference type="PANTHER" id="PTHR45586:SF1">
    <property type="entry name" value="LIPOPOLYSACCHARIDE ASSEMBLY PROTEIN B"/>
    <property type="match status" value="1"/>
</dbReference>
<dbReference type="InterPro" id="IPR011990">
    <property type="entry name" value="TPR-like_helical_dom_sf"/>
</dbReference>
<gene>
    <name evidence="4" type="ORF">EHQ83_01470</name>
</gene>
<accession>A0A6N4R0E1</accession>
<dbReference type="Pfam" id="PF13176">
    <property type="entry name" value="TPR_7"/>
    <property type="match status" value="1"/>
</dbReference>
<comment type="caution">
    <text evidence="4">The sequence shown here is derived from an EMBL/GenBank/DDBJ whole genome shotgun (WGS) entry which is preliminary data.</text>
</comment>
<name>A0A6N4R0E1_9LEPT</name>
<reference evidence="4 5" key="1">
    <citation type="journal article" date="2019" name="PLoS Negl. Trop. Dis.">
        <title>Revisiting the worldwide diversity of Leptospira species in the environment.</title>
        <authorList>
            <person name="Vincent A.T."/>
            <person name="Schiettekatte O."/>
            <person name="Bourhy P."/>
            <person name="Veyrier F.J."/>
            <person name="Picardeau M."/>
        </authorList>
    </citation>
    <scope>NUCLEOTIDE SEQUENCE [LARGE SCALE GENOMIC DNA]</scope>
    <source>
        <strain evidence="4 5">201702445</strain>
    </source>
</reference>
<dbReference type="Proteomes" id="UP000297613">
    <property type="component" value="Unassembled WGS sequence"/>
</dbReference>
<dbReference type="PROSITE" id="PS50005">
    <property type="entry name" value="TPR"/>
    <property type="match status" value="1"/>
</dbReference>
<sequence>MKLQQALEYVKKGDLPGAKKALIEFLQNNPDDPIGNYHLGMCHSHLNELDAAEEKLIRAISLNESFVAARVGLGVLYAKKKDKPKAEIQFTKVLELDENNINAKKNLASLYTGTGNVQKAIDLYLSVPPEERKDVVSLYAISFCYLKLDRLADAREFFRELEKQPIPEPMKKEVSELKNLIEEKNIESEGIWTLIQKPDSPQN</sequence>
<feature type="repeat" description="TPR" evidence="3">
    <location>
        <begin position="67"/>
        <end position="100"/>
    </location>
</feature>
<dbReference type="RefSeq" id="WP_135574828.1">
    <property type="nucleotide sequence ID" value="NZ_RQGK01000010.1"/>
</dbReference>
<dbReference type="PANTHER" id="PTHR45586">
    <property type="entry name" value="TPR REPEAT-CONTAINING PROTEIN PA4667"/>
    <property type="match status" value="1"/>
</dbReference>
<dbReference type="InterPro" id="IPR051012">
    <property type="entry name" value="CellSynth/LPSAsmb/PSIAsmb"/>
</dbReference>
<dbReference type="SMART" id="SM00028">
    <property type="entry name" value="TPR"/>
    <property type="match status" value="4"/>
</dbReference>
<dbReference type="AlphaFoldDB" id="A0A6N4R0E1"/>
<dbReference type="SUPFAM" id="SSF48452">
    <property type="entry name" value="TPR-like"/>
    <property type="match status" value="1"/>
</dbReference>
<organism evidence="4 5">
    <name type="scientific">Leptospira yasudae</name>
    <dbReference type="NCBI Taxonomy" id="2202201"/>
    <lineage>
        <taxon>Bacteria</taxon>
        <taxon>Pseudomonadati</taxon>
        <taxon>Spirochaetota</taxon>
        <taxon>Spirochaetia</taxon>
        <taxon>Leptospirales</taxon>
        <taxon>Leptospiraceae</taxon>
        <taxon>Leptospira</taxon>
    </lineage>
</organism>